<dbReference type="PANTHER" id="PTHR21090">
    <property type="entry name" value="AROM/DEHYDROQUINATE SYNTHASE"/>
    <property type="match status" value="1"/>
</dbReference>
<dbReference type="EMBL" id="FRCT01000007">
    <property type="protein sequence ID" value="SHM58508.1"/>
    <property type="molecule type" value="Genomic_DNA"/>
</dbReference>
<gene>
    <name evidence="7" type="primary">aroA</name>
    <name evidence="9" type="ORF">SAMN04487860_10711</name>
</gene>
<comment type="function">
    <text evidence="7">Catalyzes the transfer of the enolpyruvyl moiety of phosphoenolpyruvate (PEP) to the 5-hydroxyl of shikimate-3-phosphate (S3P) to produce enolpyruvyl shikimate-3-phosphate and inorganic phosphate.</text>
</comment>
<dbReference type="GO" id="GO:0008652">
    <property type="term" value="P:amino acid biosynthetic process"/>
    <property type="evidence" value="ECO:0007669"/>
    <property type="project" value="UniProtKB-KW"/>
</dbReference>
<proteinExistence type="inferred from homology"/>
<dbReference type="NCBIfam" id="TIGR01356">
    <property type="entry name" value="aroA"/>
    <property type="match status" value="1"/>
</dbReference>
<dbReference type="InterPro" id="IPR013792">
    <property type="entry name" value="RNA3'P_cycl/enolpyr_Trfase_a/b"/>
</dbReference>
<reference evidence="9 10" key="1">
    <citation type="submission" date="2016-11" db="EMBL/GenBank/DDBJ databases">
        <authorList>
            <person name="Jaros S."/>
            <person name="Januszkiewicz K."/>
            <person name="Wedrychowicz H."/>
        </authorList>
    </citation>
    <scope>NUCLEOTIDE SEQUENCE [LARGE SCALE GENOMIC DNA]</scope>
    <source>
        <strain evidence="9 10">Y1</strain>
    </source>
</reference>
<feature type="binding site" evidence="7">
    <location>
        <position position="188"/>
    </location>
    <ligand>
        <name>3-phosphoshikimate</name>
        <dbReference type="ChEBI" id="CHEBI:145989"/>
    </ligand>
</feature>
<dbReference type="EC" id="2.5.1.19" evidence="7"/>
<feature type="binding site" evidence="7">
    <location>
        <position position="161"/>
    </location>
    <ligand>
        <name>3-phosphoshikimate</name>
        <dbReference type="ChEBI" id="CHEBI:145989"/>
    </ligand>
</feature>
<dbReference type="OrthoDB" id="9809920at2"/>
<comment type="caution">
    <text evidence="7">Lacks conserved residue(s) required for the propagation of feature annotation.</text>
</comment>
<evidence type="ECO:0000256" key="7">
    <source>
        <dbReference type="HAMAP-Rule" id="MF_00210"/>
    </source>
</evidence>
<dbReference type="GO" id="GO:0009423">
    <property type="term" value="P:chorismate biosynthetic process"/>
    <property type="evidence" value="ECO:0007669"/>
    <property type="project" value="UniProtKB-UniRule"/>
</dbReference>
<dbReference type="SUPFAM" id="SSF55205">
    <property type="entry name" value="EPT/RTPC-like"/>
    <property type="match status" value="1"/>
</dbReference>
<feature type="binding site" evidence="7">
    <location>
        <position position="162"/>
    </location>
    <ligand>
        <name>phosphoenolpyruvate</name>
        <dbReference type="ChEBI" id="CHEBI:58702"/>
    </ligand>
</feature>
<feature type="binding site" evidence="7">
    <location>
        <position position="320"/>
    </location>
    <ligand>
        <name>phosphoenolpyruvate</name>
        <dbReference type="ChEBI" id="CHEBI:58702"/>
    </ligand>
</feature>
<comment type="subcellular location">
    <subcellularLocation>
        <location evidence="7">Cytoplasm</location>
    </subcellularLocation>
</comment>
<comment type="subunit">
    <text evidence="7">Monomer.</text>
</comment>
<dbReference type="RefSeq" id="WP_072950729.1">
    <property type="nucleotide sequence ID" value="NZ_FRCT01000007.1"/>
</dbReference>
<evidence type="ECO:0000313" key="10">
    <source>
        <dbReference type="Proteomes" id="UP000184394"/>
    </source>
</evidence>
<dbReference type="Proteomes" id="UP000184394">
    <property type="component" value="Unassembled WGS sequence"/>
</dbReference>
<evidence type="ECO:0000256" key="5">
    <source>
        <dbReference type="ARBA" id="ARBA00023141"/>
    </source>
</evidence>
<protein>
    <recommendedName>
        <fullName evidence="7">3-phosphoshikimate 1-carboxyvinyltransferase</fullName>
        <ecNumber evidence="7">2.5.1.19</ecNumber>
    </recommendedName>
    <alternativeName>
        <fullName evidence="7">5-enolpyruvylshikimate-3-phosphate synthase</fullName>
        <shortName evidence="7">EPSP synthase</shortName>
        <shortName evidence="7">EPSPS</shortName>
    </alternativeName>
</protein>
<feature type="binding site" evidence="7">
    <location>
        <position position="25"/>
    </location>
    <ligand>
        <name>3-phosphoshikimate</name>
        <dbReference type="ChEBI" id="CHEBI:145989"/>
    </ligand>
</feature>
<comment type="similarity">
    <text evidence="2 7">Belongs to the EPSP synthase family.</text>
</comment>
<dbReference type="Gene3D" id="3.65.10.10">
    <property type="entry name" value="Enolpyruvate transferase domain"/>
    <property type="match status" value="2"/>
</dbReference>
<comment type="pathway">
    <text evidence="1 7">Metabolic intermediate biosynthesis; chorismate biosynthesis; chorismate from D-erythrose 4-phosphate and phosphoenolpyruvate: step 6/7.</text>
</comment>
<feature type="binding site" evidence="7">
    <location>
        <position position="20"/>
    </location>
    <ligand>
        <name>3-phosphoshikimate</name>
        <dbReference type="ChEBI" id="CHEBI:145989"/>
    </ligand>
</feature>
<dbReference type="InterPro" id="IPR006264">
    <property type="entry name" value="EPSP_synthase"/>
</dbReference>
<feature type="binding site" evidence="7">
    <location>
        <position position="388"/>
    </location>
    <ligand>
        <name>phosphoenolpyruvate</name>
        <dbReference type="ChEBI" id="CHEBI:58702"/>
    </ligand>
</feature>
<feature type="binding site" evidence="7">
    <location>
        <position position="160"/>
    </location>
    <ligand>
        <name>3-phosphoshikimate</name>
        <dbReference type="ChEBI" id="CHEBI:145989"/>
    </ligand>
</feature>
<evidence type="ECO:0000256" key="4">
    <source>
        <dbReference type="ARBA" id="ARBA00022679"/>
    </source>
</evidence>
<evidence type="ECO:0000313" key="9">
    <source>
        <dbReference type="EMBL" id="SHM58508.1"/>
    </source>
</evidence>
<dbReference type="UniPathway" id="UPA00053">
    <property type="reaction ID" value="UER00089"/>
</dbReference>
<dbReference type="PANTHER" id="PTHR21090:SF5">
    <property type="entry name" value="PENTAFUNCTIONAL AROM POLYPEPTIDE"/>
    <property type="match status" value="1"/>
</dbReference>
<keyword evidence="4 7" id="KW-0808">Transferase</keyword>
<dbReference type="InterPro" id="IPR023193">
    <property type="entry name" value="EPSP_synthase_CS"/>
</dbReference>
<accession>A0A1M7JZU7</accession>
<feature type="active site" description="Proton acceptor" evidence="7">
    <location>
        <position position="289"/>
    </location>
</feature>
<evidence type="ECO:0000259" key="8">
    <source>
        <dbReference type="Pfam" id="PF00275"/>
    </source>
</evidence>
<evidence type="ECO:0000256" key="1">
    <source>
        <dbReference type="ARBA" id="ARBA00004811"/>
    </source>
</evidence>
<feature type="domain" description="Enolpyruvate transferase" evidence="8">
    <location>
        <begin position="7"/>
        <end position="395"/>
    </location>
</feature>
<evidence type="ECO:0000256" key="6">
    <source>
        <dbReference type="ARBA" id="ARBA00044633"/>
    </source>
</evidence>
<keyword evidence="3 7" id="KW-0028">Amino-acid biosynthesis</keyword>
<feature type="binding site" evidence="7">
    <location>
        <position position="118"/>
    </location>
    <ligand>
        <name>phosphoenolpyruvate</name>
        <dbReference type="ChEBI" id="CHEBI:58702"/>
    </ligand>
</feature>
<organism evidence="9 10">
    <name type="scientific">Ruminococcus flavefaciens</name>
    <dbReference type="NCBI Taxonomy" id="1265"/>
    <lineage>
        <taxon>Bacteria</taxon>
        <taxon>Bacillati</taxon>
        <taxon>Bacillota</taxon>
        <taxon>Clostridia</taxon>
        <taxon>Eubacteriales</taxon>
        <taxon>Oscillospiraceae</taxon>
        <taxon>Ruminococcus</taxon>
    </lineage>
</organism>
<dbReference type="HAMAP" id="MF_00210">
    <property type="entry name" value="EPSP_synth"/>
    <property type="match status" value="1"/>
</dbReference>
<keyword evidence="5 7" id="KW-0057">Aromatic amino acid biosynthesis</keyword>
<feature type="binding site" evidence="7">
    <location>
        <position position="162"/>
    </location>
    <ligand>
        <name>3-phosphoshikimate</name>
        <dbReference type="ChEBI" id="CHEBI:145989"/>
    </ligand>
</feature>
<dbReference type="CDD" id="cd01556">
    <property type="entry name" value="EPSP_synthase"/>
    <property type="match status" value="1"/>
</dbReference>
<feature type="binding site" evidence="7">
    <location>
        <position position="362"/>
    </location>
    <ligand>
        <name>phosphoenolpyruvate</name>
        <dbReference type="ChEBI" id="CHEBI:58702"/>
    </ligand>
</feature>
<dbReference type="GO" id="GO:0005737">
    <property type="term" value="C:cytoplasm"/>
    <property type="evidence" value="ECO:0007669"/>
    <property type="project" value="UniProtKB-SubCell"/>
</dbReference>
<dbReference type="PROSITE" id="PS00885">
    <property type="entry name" value="EPSP_SYNTHASE_2"/>
    <property type="match status" value="1"/>
</dbReference>
<feature type="binding site" evidence="7">
    <location>
        <position position="289"/>
    </location>
    <ligand>
        <name>3-phosphoshikimate</name>
        <dbReference type="ChEBI" id="CHEBI:145989"/>
    </ligand>
</feature>
<sequence length="410" mass="43852">MDIRITPSKLKGSLSVPASKSCAHRSIICASLADGVSHLSGVTMSKDIEATIGAMTALGAEFEVNGEDITVKGNGGRNADKCIVDCNESGSTLRFIIPIAAAVGTETEFRGRGRLPQRPIDIFTRELGKNGVDFDYHNTMPFTVSGGLKSGRFEIEGDVSSQFITGLLFALPLLEGDSEIILTSHLESRPYVDITIDTLRRFGVSVEETADGFRVKGGQKYKPHDEKIEGDYSQAAFFCVANALGSQVELHNLNENSVQGDKKILEIIRDMCYNGNIGNYNADCSDIPDLVPILAVLGAFGSGRSVIYNAKRLKIKESDRLETTSALLNSLGGKVTVTDDGLIIEPTGAMHGGTVDSFGDHRIVMAAAIAATCIDGEVVIKGAEAAEKSYPAFFDDYKMLGGNANVIILE</sequence>
<dbReference type="GO" id="GO:0003866">
    <property type="term" value="F:3-phosphoshikimate 1-carboxyvinyltransferase activity"/>
    <property type="evidence" value="ECO:0007669"/>
    <property type="project" value="UniProtKB-UniRule"/>
</dbReference>
<keyword evidence="7" id="KW-0963">Cytoplasm</keyword>
<feature type="binding site" evidence="7">
    <location>
        <position position="20"/>
    </location>
    <ligand>
        <name>phosphoenolpyruvate</name>
        <dbReference type="ChEBI" id="CHEBI:58702"/>
    </ligand>
</feature>
<feature type="binding site" evidence="7">
    <location>
        <position position="90"/>
    </location>
    <ligand>
        <name>phosphoenolpyruvate</name>
        <dbReference type="ChEBI" id="CHEBI:58702"/>
    </ligand>
</feature>
<evidence type="ECO:0000256" key="2">
    <source>
        <dbReference type="ARBA" id="ARBA00009948"/>
    </source>
</evidence>
<dbReference type="PIRSF" id="PIRSF000505">
    <property type="entry name" value="EPSPS"/>
    <property type="match status" value="1"/>
</dbReference>
<dbReference type="InterPro" id="IPR036968">
    <property type="entry name" value="Enolpyruvate_Tfrase_sf"/>
</dbReference>
<dbReference type="GO" id="GO:0009073">
    <property type="term" value="P:aromatic amino acid family biosynthetic process"/>
    <property type="evidence" value="ECO:0007669"/>
    <property type="project" value="UniProtKB-KW"/>
</dbReference>
<evidence type="ECO:0000256" key="3">
    <source>
        <dbReference type="ARBA" id="ARBA00022605"/>
    </source>
</evidence>
<name>A0A1M7JZU7_RUMFL</name>
<dbReference type="Pfam" id="PF00275">
    <property type="entry name" value="EPSP_synthase"/>
    <property type="match status" value="1"/>
</dbReference>
<feature type="binding site" evidence="7">
    <location>
        <position position="21"/>
    </location>
    <ligand>
        <name>3-phosphoshikimate</name>
        <dbReference type="ChEBI" id="CHEBI:145989"/>
    </ligand>
</feature>
<dbReference type="InterPro" id="IPR001986">
    <property type="entry name" value="Enolpyruvate_Tfrase_dom"/>
</dbReference>
<dbReference type="AlphaFoldDB" id="A0A1M7JZU7"/>
<comment type="catalytic activity">
    <reaction evidence="6">
        <text>3-phosphoshikimate + phosphoenolpyruvate = 5-O-(1-carboxyvinyl)-3-phosphoshikimate + phosphate</text>
        <dbReference type="Rhea" id="RHEA:21256"/>
        <dbReference type="ChEBI" id="CHEBI:43474"/>
        <dbReference type="ChEBI" id="CHEBI:57701"/>
        <dbReference type="ChEBI" id="CHEBI:58702"/>
        <dbReference type="ChEBI" id="CHEBI:145989"/>
        <dbReference type="EC" id="2.5.1.19"/>
    </reaction>
    <physiologicalReaction direction="left-to-right" evidence="6">
        <dbReference type="Rhea" id="RHEA:21257"/>
    </physiologicalReaction>
</comment>
<feature type="binding site" evidence="7">
    <location>
        <position position="316"/>
    </location>
    <ligand>
        <name>3-phosphoshikimate</name>
        <dbReference type="ChEBI" id="CHEBI:145989"/>
    </ligand>
</feature>